<gene>
    <name evidence="3" type="ORF">G7057_06640</name>
</gene>
<organism evidence="3 4">
    <name type="scientific">Jeotgalibaca arthritidis</name>
    <dbReference type="NCBI Taxonomy" id="1868794"/>
    <lineage>
        <taxon>Bacteria</taxon>
        <taxon>Bacillati</taxon>
        <taxon>Bacillota</taxon>
        <taxon>Bacilli</taxon>
        <taxon>Lactobacillales</taxon>
        <taxon>Carnobacteriaceae</taxon>
        <taxon>Jeotgalibaca</taxon>
    </lineage>
</organism>
<evidence type="ECO:0000313" key="4">
    <source>
        <dbReference type="Proteomes" id="UP000501451"/>
    </source>
</evidence>
<evidence type="ECO:0000313" key="3">
    <source>
        <dbReference type="EMBL" id="QII82140.1"/>
    </source>
</evidence>
<feature type="transmembrane region" description="Helical" evidence="1">
    <location>
        <begin position="63"/>
        <end position="84"/>
    </location>
</feature>
<sequence>MNRKLEKTLAIIGAGLVLVLMGGFALTIMNISFDQFVEVIAPAFQDSVVNVASEEGFETVRTLAAWFAVTAFVTLALVSLANLLMNHYPKRAAVCYFVIGLVVLFGSQLIAYPLAFIFFVVAALALLRKETV</sequence>
<evidence type="ECO:0000259" key="2">
    <source>
        <dbReference type="Pfam" id="PF13273"/>
    </source>
</evidence>
<feature type="transmembrane region" description="Helical" evidence="1">
    <location>
        <begin position="9"/>
        <end position="29"/>
    </location>
</feature>
<dbReference type="Proteomes" id="UP000501451">
    <property type="component" value="Chromosome"/>
</dbReference>
<proteinExistence type="predicted"/>
<dbReference type="AlphaFoldDB" id="A0A6G7KA61"/>
<dbReference type="KEGG" id="jar:G7057_06640"/>
<keyword evidence="1" id="KW-0472">Membrane</keyword>
<dbReference type="EMBL" id="CP049740">
    <property type="protein sequence ID" value="QII82140.1"/>
    <property type="molecule type" value="Genomic_DNA"/>
</dbReference>
<keyword evidence="1" id="KW-0812">Transmembrane</keyword>
<reference evidence="3 4" key="1">
    <citation type="journal article" date="2017" name="Int. J. Syst. Evol. Microbiol.">
        <title>Jeotgalibaca porci sp. nov. and Jeotgalibaca arthritidis sp. nov., isolated from pigs, and emended description of the genus Jeotgalibaca.</title>
        <authorList>
            <person name="Zamora L."/>
            <person name="Perez-Sancho M."/>
            <person name="Dominguez L."/>
            <person name="Fernandez-Garayzabal J.F."/>
            <person name="Vela A.I."/>
        </authorList>
    </citation>
    <scope>NUCLEOTIDE SEQUENCE [LARGE SCALE GENOMIC DNA]</scope>
    <source>
        <strain evidence="3 4">CECT 9157</strain>
    </source>
</reference>
<keyword evidence="1" id="KW-1133">Transmembrane helix</keyword>
<dbReference type="RefSeq" id="WP_166162183.1">
    <property type="nucleotide sequence ID" value="NZ_CP049740.1"/>
</dbReference>
<feature type="domain" description="DUF4064" evidence="2">
    <location>
        <begin position="2"/>
        <end position="105"/>
    </location>
</feature>
<name>A0A6G7KA61_9LACT</name>
<keyword evidence="4" id="KW-1185">Reference proteome</keyword>
<feature type="transmembrane region" description="Helical" evidence="1">
    <location>
        <begin position="96"/>
        <end position="127"/>
    </location>
</feature>
<evidence type="ECO:0000256" key="1">
    <source>
        <dbReference type="SAM" id="Phobius"/>
    </source>
</evidence>
<dbReference type="InterPro" id="IPR025273">
    <property type="entry name" value="DUF4064"/>
</dbReference>
<accession>A0A6G7KA61</accession>
<dbReference type="Pfam" id="PF13273">
    <property type="entry name" value="DUF4064"/>
    <property type="match status" value="1"/>
</dbReference>
<protein>
    <submittedName>
        <fullName evidence="3">DUF4064 domain-containing protein</fullName>
    </submittedName>
</protein>